<dbReference type="OrthoDB" id="511529at2759"/>
<feature type="compositionally biased region" description="Acidic residues" evidence="11">
    <location>
        <begin position="440"/>
        <end position="450"/>
    </location>
</feature>
<keyword evidence="8" id="KW-0804">Transcription</keyword>
<feature type="region of interest" description="Disordered" evidence="11">
    <location>
        <begin position="438"/>
        <end position="463"/>
    </location>
</feature>
<feature type="compositionally biased region" description="Low complexity" evidence="11">
    <location>
        <begin position="645"/>
        <end position="659"/>
    </location>
</feature>
<keyword evidence="4" id="KW-0863">Zinc-finger</keyword>
<keyword evidence="9" id="KW-0539">Nucleus</keyword>
<evidence type="ECO:0000256" key="9">
    <source>
        <dbReference type="ARBA" id="ARBA00023242"/>
    </source>
</evidence>
<evidence type="ECO:0000256" key="3">
    <source>
        <dbReference type="ARBA" id="ARBA00022723"/>
    </source>
</evidence>
<dbReference type="GO" id="GO:0006384">
    <property type="term" value="P:transcription initiation at RNA polymerase III promoter"/>
    <property type="evidence" value="ECO:0007669"/>
    <property type="project" value="UniProtKB-ARBA"/>
</dbReference>
<dbReference type="CDD" id="cd20554">
    <property type="entry name" value="CYCLIN_TFIIIB90_rpt2"/>
    <property type="match status" value="1"/>
</dbReference>
<keyword evidence="7" id="KW-0010">Activator</keyword>
<evidence type="ECO:0000256" key="4">
    <source>
        <dbReference type="ARBA" id="ARBA00022771"/>
    </source>
</evidence>
<dbReference type="GeneID" id="36575581"/>
<keyword evidence="5" id="KW-0862">Zinc</keyword>
<dbReference type="SMART" id="SM00385">
    <property type="entry name" value="CYCLIN"/>
    <property type="match status" value="2"/>
</dbReference>
<keyword evidence="6" id="KW-0805">Transcription regulation</keyword>
<dbReference type="FunFam" id="1.10.472.10:FF:000002">
    <property type="entry name" value="Transcription factor IIIB 90 kDa subunit"/>
    <property type="match status" value="1"/>
</dbReference>
<dbReference type="GO" id="GO:0008270">
    <property type="term" value="F:zinc ion binding"/>
    <property type="evidence" value="ECO:0007669"/>
    <property type="project" value="UniProtKB-KW"/>
</dbReference>
<feature type="region of interest" description="Disordered" evidence="11">
    <location>
        <begin position="334"/>
        <end position="409"/>
    </location>
</feature>
<feature type="compositionally biased region" description="Acidic residues" evidence="11">
    <location>
        <begin position="662"/>
        <end position="671"/>
    </location>
</feature>
<evidence type="ECO:0000259" key="12">
    <source>
        <dbReference type="SMART" id="SM00385"/>
    </source>
</evidence>
<dbReference type="Gene3D" id="1.20.5.650">
    <property type="entry name" value="Single helix bin"/>
    <property type="match status" value="1"/>
</dbReference>
<dbReference type="GO" id="GO:0097550">
    <property type="term" value="C:transcription preinitiation complex"/>
    <property type="evidence" value="ECO:0007669"/>
    <property type="project" value="TreeGrafter"/>
</dbReference>
<keyword evidence="14" id="KW-1185">Reference proteome</keyword>
<dbReference type="PANTHER" id="PTHR11618">
    <property type="entry name" value="TRANSCRIPTION INITIATION FACTOR IIB-RELATED"/>
    <property type="match status" value="1"/>
</dbReference>
<evidence type="ECO:0000256" key="1">
    <source>
        <dbReference type="ARBA" id="ARBA00004123"/>
    </source>
</evidence>
<dbReference type="GO" id="GO:0000126">
    <property type="term" value="C:transcription factor TFIIIB complex"/>
    <property type="evidence" value="ECO:0007669"/>
    <property type="project" value="TreeGrafter"/>
</dbReference>
<feature type="region of interest" description="Disordered" evidence="11">
    <location>
        <begin position="1"/>
        <end position="24"/>
    </location>
</feature>
<dbReference type="FunFam" id="1.10.472.10:FF:000007">
    <property type="entry name" value="Transcription factor IIIB 90 kDa subunit"/>
    <property type="match status" value="1"/>
</dbReference>
<dbReference type="PANTHER" id="PTHR11618:SF4">
    <property type="entry name" value="TRANSCRIPTION FACTOR IIIB 90 KDA SUBUNIT"/>
    <property type="match status" value="1"/>
</dbReference>
<feature type="region of interest" description="Disordered" evidence="11">
    <location>
        <begin position="567"/>
        <end position="602"/>
    </location>
</feature>
<gene>
    <name evidence="13" type="ORF">M430DRAFT_41748</name>
</gene>
<feature type="domain" description="Cyclin-like" evidence="12">
    <location>
        <begin position="223"/>
        <end position="307"/>
    </location>
</feature>
<feature type="compositionally biased region" description="Low complexity" evidence="11">
    <location>
        <begin position="695"/>
        <end position="704"/>
    </location>
</feature>
<dbReference type="Proteomes" id="UP000241818">
    <property type="component" value="Unassembled WGS sequence"/>
</dbReference>
<dbReference type="GO" id="GO:0000995">
    <property type="term" value="F:RNA polymerase III general transcription initiation factor activity"/>
    <property type="evidence" value="ECO:0007669"/>
    <property type="project" value="TreeGrafter"/>
</dbReference>
<dbReference type="InterPro" id="IPR013763">
    <property type="entry name" value="Cyclin-like_dom"/>
</dbReference>
<dbReference type="GO" id="GO:0001006">
    <property type="term" value="F:RNA polymerase III type 3 promoter sequence-specific DNA binding"/>
    <property type="evidence" value="ECO:0007669"/>
    <property type="project" value="TreeGrafter"/>
</dbReference>
<evidence type="ECO:0000256" key="8">
    <source>
        <dbReference type="ARBA" id="ARBA00023163"/>
    </source>
</evidence>
<dbReference type="AlphaFoldDB" id="A0A2T3B467"/>
<evidence type="ECO:0000256" key="7">
    <source>
        <dbReference type="ARBA" id="ARBA00023159"/>
    </source>
</evidence>
<dbReference type="InterPro" id="IPR000812">
    <property type="entry name" value="TFIIB"/>
</dbReference>
<feature type="compositionally biased region" description="Acidic residues" evidence="11">
    <location>
        <begin position="724"/>
        <end position="759"/>
    </location>
</feature>
<reference evidence="13 14" key="1">
    <citation type="journal article" date="2018" name="New Phytol.">
        <title>Comparative genomics and transcriptomics depict ericoid mycorrhizal fungi as versatile saprotrophs and plant mutualists.</title>
        <authorList>
            <person name="Martino E."/>
            <person name="Morin E."/>
            <person name="Grelet G.A."/>
            <person name="Kuo A."/>
            <person name="Kohler A."/>
            <person name="Daghino S."/>
            <person name="Barry K.W."/>
            <person name="Cichocki N."/>
            <person name="Clum A."/>
            <person name="Dockter R.B."/>
            <person name="Hainaut M."/>
            <person name="Kuo R.C."/>
            <person name="LaButti K."/>
            <person name="Lindahl B.D."/>
            <person name="Lindquist E.A."/>
            <person name="Lipzen A."/>
            <person name="Khouja H.R."/>
            <person name="Magnuson J."/>
            <person name="Murat C."/>
            <person name="Ohm R.A."/>
            <person name="Singer S.W."/>
            <person name="Spatafora J.W."/>
            <person name="Wang M."/>
            <person name="Veneault-Fourrey C."/>
            <person name="Henrissat B."/>
            <person name="Grigoriev I.V."/>
            <person name="Martin F.M."/>
            <person name="Perotto S."/>
        </authorList>
    </citation>
    <scope>NUCLEOTIDE SEQUENCE [LARGE SCALE GENOMIC DNA]</scope>
    <source>
        <strain evidence="13 14">ATCC 22711</strain>
    </source>
</reference>
<dbReference type="InterPro" id="IPR011665">
    <property type="entry name" value="BRF1_TBP-bd_dom"/>
</dbReference>
<protein>
    <recommendedName>
        <fullName evidence="10">B-related factor 1</fullName>
    </recommendedName>
</protein>
<dbReference type="STRING" id="857342.A0A2T3B467"/>
<proteinExistence type="inferred from homology"/>
<evidence type="ECO:0000313" key="14">
    <source>
        <dbReference type="Proteomes" id="UP000241818"/>
    </source>
</evidence>
<accession>A0A2T3B467</accession>
<keyword evidence="3" id="KW-0479">Metal-binding</keyword>
<feature type="compositionally biased region" description="Basic residues" evidence="11">
    <location>
        <begin position="343"/>
        <end position="352"/>
    </location>
</feature>
<sequence>MGRRPTAPPPRPPNPLRNQREIRAPTPLARKAISNAAKPAKRACPNKECSSPQVEDGICHNCGTIVDDSNIVAEVQFGETSQGAAVVQGSFVSADSGVANSLGPAFRRAGGGGEDRESTIREGKRIMTALANQLNIQEAIVNSGVQIFKLAAMANFIQGRRMDMVAACCLYSACRKEKPCRVMLIDFADKVQVNVFKLGHTFKALHNTVTLAKDGIQPVLPEDLIYRFAMKLDFKTATNKVAEDAVRMVQRMSLDWMVMGRRPSGVCGACLILAARMNNFRRTVTEVVYIVKVTTHTIQKRLDEFKRTPSSALTVEEFLNNEFLESAHDPPSFYEKQEEFIKNKKTRKRKRKGESADENNEGAEGEGDDANKRRKTALTPGEIRRDADGFAIPPPPTPQSQPNKDIPIDPNLVDAAIEDQSGTSFEQLVSQFGDALDAPASEDEDDEDDENISKDSGGRPIYVPEEWAADERNLEDQISEMISDPHTQSHAIAYARACKRANKYMNFLRQTYPQKEISMDVHIGEDEFADDPEVMNCMLSPADVAAKERVWVNENKSWLRKQQLKEYQKRMAADGPPKATRNRKKKPRIGEGQTSAANSPAEAAISVLKSRTWSKKINYDVIGGMFDDLGYPGSSLGSATTSRRTSVAGSTVASSVAGSPTADDEDEDEESGPNTAAEKAKTAAPAPVQREREPSVAPSVASAAETEDETADWRAGFKKPRPEDGEEMFDDYDEEEYDDPGMGDVEDMDGTMGDFDDDD</sequence>
<dbReference type="InParanoid" id="A0A2T3B467"/>
<dbReference type="GO" id="GO:0005634">
    <property type="term" value="C:nucleus"/>
    <property type="evidence" value="ECO:0007669"/>
    <property type="project" value="UniProtKB-SubCell"/>
</dbReference>
<dbReference type="GO" id="GO:0070897">
    <property type="term" value="P:transcription preinitiation complex assembly"/>
    <property type="evidence" value="ECO:0007669"/>
    <property type="project" value="InterPro"/>
</dbReference>
<evidence type="ECO:0000256" key="2">
    <source>
        <dbReference type="ARBA" id="ARBA00010857"/>
    </source>
</evidence>
<feature type="compositionally biased region" description="Acidic residues" evidence="11">
    <location>
        <begin position="356"/>
        <end position="368"/>
    </location>
</feature>
<dbReference type="SUPFAM" id="SSF47954">
    <property type="entry name" value="Cyclin-like"/>
    <property type="match status" value="2"/>
</dbReference>
<dbReference type="FunCoup" id="A0A2T3B467">
    <property type="interactions" value="441"/>
</dbReference>
<comment type="subcellular location">
    <subcellularLocation>
        <location evidence="1">Nucleus</location>
    </subcellularLocation>
</comment>
<feature type="compositionally biased region" description="Pro residues" evidence="11">
    <location>
        <begin position="1"/>
        <end position="15"/>
    </location>
</feature>
<feature type="region of interest" description="Disordered" evidence="11">
    <location>
        <begin position="636"/>
        <end position="759"/>
    </location>
</feature>
<evidence type="ECO:0000256" key="11">
    <source>
        <dbReference type="SAM" id="MobiDB-lite"/>
    </source>
</evidence>
<evidence type="ECO:0000256" key="6">
    <source>
        <dbReference type="ARBA" id="ARBA00023015"/>
    </source>
</evidence>
<name>A0A2T3B467_AMORE</name>
<dbReference type="GO" id="GO:0017025">
    <property type="term" value="F:TBP-class protein binding"/>
    <property type="evidence" value="ECO:0007669"/>
    <property type="project" value="InterPro"/>
</dbReference>
<dbReference type="InterPro" id="IPR013150">
    <property type="entry name" value="TFIIB_cyclin"/>
</dbReference>
<dbReference type="Pfam" id="PF00382">
    <property type="entry name" value="TFIIB"/>
    <property type="match status" value="2"/>
</dbReference>
<dbReference type="InterPro" id="IPR036915">
    <property type="entry name" value="Cyclin-like_sf"/>
</dbReference>
<dbReference type="EMBL" id="KZ679010">
    <property type="protein sequence ID" value="PSS20435.1"/>
    <property type="molecule type" value="Genomic_DNA"/>
</dbReference>
<evidence type="ECO:0000256" key="10">
    <source>
        <dbReference type="ARBA" id="ARBA00031009"/>
    </source>
</evidence>
<evidence type="ECO:0000256" key="5">
    <source>
        <dbReference type="ARBA" id="ARBA00022833"/>
    </source>
</evidence>
<feature type="domain" description="Cyclin-like" evidence="12">
    <location>
        <begin position="125"/>
        <end position="207"/>
    </location>
</feature>
<dbReference type="Gene3D" id="1.10.472.10">
    <property type="entry name" value="Cyclin-like"/>
    <property type="match status" value="2"/>
</dbReference>
<evidence type="ECO:0000313" key="13">
    <source>
        <dbReference type="EMBL" id="PSS20435.1"/>
    </source>
</evidence>
<dbReference type="RefSeq" id="XP_024721705.1">
    <property type="nucleotide sequence ID" value="XM_024867500.1"/>
</dbReference>
<organism evidence="13 14">
    <name type="scientific">Amorphotheca resinae ATCC 22711</name>
    <dbReference type="NCBI Taxonomy" id="857342"/>
    <lineage>
        <taxon>Eukaryota</taxon>
        <taxon>Fungi</taxon>
        <taxon>Dikarya</taxon>
        <taxon>Ascomycota</taxon>
        <taxon>Pezizomycotina</taxon>
        <taxon>Leotiomycetes</taxon>
        <taxon>Helotiales</taxon>
        <taxon>Amorphothecaceae</taxon>
        <taxon>Amorphotheca</taxon>
    </lineage>
</organism>
<dbReference type="Pfam" id="PF07741">
    <property type="entry name" value="BRF1"/>
    <property type="match status" value="1"/>
</dbReference>
<comment type="similarity">
    <text evidence="2">Belongs to the TFIIB family.</text>
</comment>